<dbReference type="Pfam" id="PF00582">
    <property type="entry name" value="Usp"/>
    <property type="match status" value="1"/>
</dbReference>
<evidence type="ECO:0000313" key="2">
    <source>
        <dbReference type="EMBL" id="TXG37337.1"/>
    </source>
</evidence>
<dbReference type="Proteomes" id="UP000321080">
    <property type="component" value="Unassembled WGS sequence"/>
</dbReference>
<accession>A0A5C7GIJ2</accession>
<evidence type="ECO:0000259" key="1">
    <source>
        <dbReference type="Pfam" id="PF00582"/>
    </source>
</evidence>
<sequence>MNMKTNNRYKILVLLDLKSNSDTIIKTTANLAKMIGGDIDILHVKKPVDIVKNDNQLSSVRSINRDYISSKNHIEDVVKSIDKGLNVSYGLTYGNVKQEIEEHIKNTNPNIIVLGKKRFNALKLTGDKLTKFILKKYSGVVFMASNKNVLEYDENLSLGILNNFEQPTEDLAKRLIDLTQKPVKAFKIQKSADGLGQSNNDLTSKKTVEYVFESNDNAVGNLSHYMAKSNVDLLCVSRNMVESKKSGILNLNDLIKKVDVSLLLTA</sequence>
<dbReference type="SUPFAM" id="SSF52402">
    <property type="entry name" value="Adenine nucleotide alpha hydrolases-like"/>
    <property type="match status" value="1"/>
</dbReference>
<organism evidence="2 3">
    <name type="scientific">Seonamhaeicola maritimus</name>
    <dbReference type="NCBI Taxonomy" id="2591822"/>
    <lineage>
        <taxon>Bacteria</taxon>
        <taxon>Pseudomonadati</taxon>
        <taxon>Bacteroidota</taxon>
        <taxon>Flavobacteriia</taxon>
        <taxon>Flavobacteriales</taxon>
        <taxon>Flavobacteriaceae</taxon>
    </lineage>
</organism>
<name>A0A5C7GIJ2_9FLAO</name>
<dbReference type="CDD" id="cd00293">
    <property type="entry name" value="USP-like"/>
    <property type="match status" value="1"/>
</dbReference>
<evidence type="ECO:0000313" key="3">
    <source>
        <dbReference type="Proteomes" id="UP000321080"/>
    </source>
</evidence>
<keyword evidence="3" id="KW-1185">Reference proteome</keyword>
<dbReference type="OrthoDB" id="1198867at2"/>
<protein>
    <submittedName>
        <fullName evidence="2">Universal stress protein</fullName>
    </submittedName>
</protein>
<feature type="domain" description="UspA" evidence="1">
    <location>
        <begin position="10"/>
        <end position="120"/>
    </location>
</feature>
<proteinExistence type="predicted"/>
<dbReference type="SUPFAM" id="SSF56059">
    <property type="entry name" value="Glutathione synthetase ATP-binding domain-like"/>
    <property type="match status" value="1"/>
</dbReference>
<dbReference type="AlphaFoldDB" id="A0A5C7GIJ2"/>
<dbReference type="InterPro" id="IPR014729">
    <property type="entry name" value="Rossmann-like_a/b/a_fold"/>
</dbReference>
<dbReference type="InterPro" id="IPR006016">
    <property type="entry name" value="UspA"/>
</dbReference>
<reference evidence="2 3" key="1">
    <citation type="submission" date="2019-08" db="EMBL/GenBank/DDBJ databases">
        <title>Seonamhaeicola sediminis sp. nov., isolated from marine sediment.</title>
        <authorList>
            <person name="Cao W.R."/>
        </authorList>
    </citation>
    <scope>NUCLEOTIDE SEQUENCE [LARGE SCALE GENOMIC DNA]</scope>
    <source>
        <strain evidence="2 3">1505</strain>
    </source>
</reference>
<comment type="caution">
    <text evidence="2">The sequence shown here is derived from an EMBL/GenBank/DDBJ whole genome shotgun (WGS) entry which is preliminary data.</text>
</comment>
<gene>
    <name evidence="2" type="ORF">FUA22_12335</name>
</gene>
<dbReference type="EMBL" id="VRKQ01000010">
    <property type="protein sequence ID" value="TXG37337.1"/>
    <property type="molecule type" value="Genomic_DNA"/>
</dbReference>
<dbReference type="Gene3D" id="3.40.50.620">
    <property type="entry name" value="HUPs"/>
    <property type="match status" value="1"/>
</dbReference>